<dbReference type="Proteomes" id="UP000827296">
    <property type="component" value="Segment"/>
</dbReference>
<organism evidence="1 2">
    <name type="scientific">Enterococcus phage SSsP-1</name>
    <dbReference type="NCBI Taxonomy" id="2859527"/>
    <lineage>
        <taxon>Viruses</taxon>
        <taxon>Duplodnaviria</taxon>
        <taxon>Heunggongvirae</taxon>
        <taxon>Uroviricota</taxon>
        <taxon>Caudoviricetes</taxon>
        <taxon>Saphexavirus</taxon>
        <taxon>Saphexavirus SSsP1</taxon>
    </lineage>
</organism>
<proteinExistence type="predicted"/>
<accession>A0AAE7WFJ9</accession>
<name>A0AAE7WFJ9_9CAUD</name>
<reference evidence="1 2" key="1">
    <citation type="journal article" date="2022" name="Viruses">
        <title>Two Novel Lytic Bacteriophages Infecting Enterococcus spp. Are Promising Candidates for Targeted Antibacterial Therapy.</title>
        <authorList>
            <person name="Tkachev P.V."/>
            <person name="Pchelin I.M."/>
            <person name="Azarov D.V."/>
            <person name="Gorshkov A.N."/>
            <person name="Shamova O.V."/>
            <person name="Dmitriev A.V."/>
            <person name="Goncharov A.E."/>
        </authorList>
    </citation>
    <scope>NUCLEOTIDE SEQUENCE [LARGE SCALE GENOMIC DNA]</scope>
</reference>
<sequence length="76" mass="8810">MEIKVEQPKEILLEVGWRYTSDWIVNSTTVSVEDNVYAYENACYKVLEELCDYVDCESVDAEYIDICFVREAADNA</sequence>
<protein>
    <submittedName>
        <fullName evidence="1">Uncharacterized protein</fullName>
    </submittedName>
</protein>
<evidence type="ECO:0000313" key="2">
    <source>
        <dbReference type="Proteomes" id="UP000827296"/>
    </source>
</evidence>
<evidence type="ECO:0000313" key="1">
    <source>
        <dbReference type="EMBL" id="QYI86555.1"/>
    </source>
</evidence>
<keyword evidence="2" id="KW-1185">Reference proteome</keyword>
<dbReference type="EMBL" id="MZ333457">
    <property type="protein sequence ID" value="QYI86555.1"/>
    <property type="molecule type" value="Genomic_DNA"/>
</dbReference>